<dbReference type="Proteomes" id="UP000316095">
    <property type="component" value="Unassembled WGS sequence"/>
</dbReference>
<evidence type="ECO:0000256" key="3">
    <source>
        <dbReference type="ARBA" id="ARBA00023136"/>
    </source>
</evidence>
<evidence type="ECO:0000256" key="4">
    <source>
        <dbReference type="RuleBase" id="RU004003"/>
    </source>
</evidence>
<dbReference type="Pfam" id="PF00263">
    <property type="entry name" value="Secretin"/>
    <property type="match status" value="1"/>
</dbReference>
<comment type="subcellular location">
    <subcellularLocation>
        <location evidence="1">Membrane</location>
    </subcellularLocation>
</comment>
<evidence type="ECO:0000313" key="8">
    <source>
        <dbReference type="Proteomes" id="UP000316095"/>
    </source>
</evidence>
<comment type="similarity">
    <text evidence="4">Belongs to the bacterial secretin family.</text>
</comment>
<dbReference type="GO" id="GO:0016020">
    <property type="term" value="C:membrane"/>
    <property type="evidence" value="ECO:0007669"/>
    <property type="project" value="UniProtKB-SubCell"/>
</dbReference>
<dbReference type="InterPro" id="IPR004846">
    <property type="entry name" value="T2SS/T3SS_dom"/>
</dbReference>
<dbReference type="InterPro" id="IPR050810">
    <property type="entry name" value="Bact_Secretion_Sys_Channel"/>
</dbReference>
<name>A0A5C5XBW6_9PLAN</name>
<keyword evidence="2" id="KW-0732">Signal</keyword>
<feature type="domain" description="Type II/III secretion system secretin-like" evidence="6">
    <location>
        <begin position="412"/>
        <end position="570"/>
    </location>
</feature>
<comment type="caution">
    <text evidence="7">The sequence shown here is derived from an EMBL/GenBank/DDBJ whole genome shotgun (WGS) entry which is preliminary data.</text>
</comment>
<feature type="region of interest" description="Disordered" evidence="5">
    <location>
        <begin position="30"/>
        <end position="59"/>
    </location>
</feature>
<keyword evidence="3" id="KW-0472">Membrane</keyword>
<dbReference type="EMBL" id="SJPG01000001">
    <property type="protein sequence ID" value="TWT59412.1"/>
    <property type="molecule type" value="Genomic_DNA"/>
</dbReference>
<keyword evidence="8" id="KW-1185">Reference proteome</keyword>
<gene>
    <name evidence="7" type="primary">pilQ</name>
    <name evidence="7" type="ORF">Pan54_01180</name>
</gene>
<dbReference type="GO" id="GO:0015627">
    <property type="term" value="C:type II protein secretion system complex"/>
    <property type="evidence" value="ECO:0007669"/>
    <property type="project" value="TreeGrafter"/>
</dbReference>
<dbReference type="Gene3D" id="3.30.1370.120">
    <property type="match status" value="1"/>
</dbReference>
<evidence type="ECO:0000313" key="7">
    <source>
        <dbReference type="EMBL" id="TWT59412.1"/>
    </source>
</evidence>
<dbReference type="PRINTS" id="PR00811">
    <property type="entry name" value="BCTERIALGSPD"/>
</dbReference>
<dbReference type="Gene3D" id="3.30.1370.130">
    <property type="match status" value="1"/>
</dbReference>
<dbReference type="InterPro" id="IPR001775">
    <property type="entry name" value="GspD/PilQ"/>
</dbReference>
<reference evidence="7 8" key="1">
    <citation type="submission" date="2019-02" db="EMBL/GenBank/DDBJ databases">
        <title>Deep-cultivation of Planctomycetes and their phenomic and genomic characterization uncovers novel biology.</title>
        <authorList>
            <person name="Wiegand S."/>
            <person name="Jogler M."/>
            <person name="Boedeker C."/>
            <person name="Pinto D."/>
            <person name="Vollmers J."/>
            <person name="Rivas-Marin E."/>
            <person name="Kohn T."/>
            <person name="Peeters S.H."/>
            <person name="Heuer A."/>
            <person name="Rast P."/>
            <person name="Oberbeckmann S."/>
            <person name="Bunk B."/>
            <person name="Jeske O."/>
            <person name="Meyerdierks A."/>
            <person name="Storesund J.E."/>
            <person name="Kallscheuer N."/>
            <person name="Luecker S."/>
            <person name="Lage O.M."/>
            <person name="Pohl T."/>
            <person name="Merkel B.J."/>
            <person name="Hornburger P."/>
            <person name="Mueller R.-W."/>
            <person name="Bruemmer F."/>
            <person name="Labrenz M."/>
            <person name="Spormann A.M."/>
            <person name="Op Den Camp H."/>
            <person name="Overmann J."/>
            <person name="Amann R."/>
            <person name="Jetten M.S.M."/>
            <person name="Mascher T."/>
            <person name="Medema M.H."/>
            <person name="Devos D.P."/>
            <person name="Kaster A.-K."/>
            <person name="Ovreas L."/>
            <person name="Rohde M."/>
            <person name="Galperin M.Y."/>
            <person name="Jogler C."/>
        </authorList>
    </citation>
    <scope>NUCLEOTIDE SEQUENCE [LARGE SCALE GENOMIC DNA]</scope>
    <source>
        <strain evidence="7 8">Pan54</strain>
    </source>
</reference>
<evidence type="ECO:0000256" key="2">
    <source>
        <dbReference type="ARBA" id="ARBA00022729"/>
    </source>
</evidence>
<evidence type="ECO:0000256" key="5">
    <source>
        <dbReference type="SAM" id="MobiDB-lite"/>
    </source>
</evidence>
<dbReference type="GO" id="GO:0009306">
    <property type="term" value="P:protein secretion"/>
    <property type="evidence" value="ECO:0007669"/>
    <property type="project" value="InterPro"/>
</dbReference>
<evidence type="ECO:0000259" key="6">
    <source>
        <dbReference type="Pfam" id="PF00263"/>
    </source>
</evidence>
<proteinExistence type="inferred from homology"/>
<dbReference type="PANTHER" id="PTHR30332:SF24">
    <property type="entry name" value="SECRETIN GSPD-RELATED"/>
    <property type="match status" value="1"/>
</dbReference>
<protein>
    <submittedName>
        <fullName evidence="7">Type IV pilus biogenesis and competence protein PilQ</fullName>
    </submittedName>
</protein>
<dbReference type="InterPro" id="IPR038591">
    <property type="entry name" value="NolW-like_sf"/>
</dbReference>
<dbReference type="PANTHER" id="PTHR30332">
    <property type="entry name" value="PROBABLE GENERAL SECRETION PATHWAY PROTEIN D"/>
    <property type="match status" value="1"/>
</dbReference>
<organism evidence="7 8">
    <name type="scientific">Rubinisphaera italica</name>
    <dbReference type="NCBI Taxonomy" id="2527969"/>
    <lineage>
        <taxon>Bacteria</taxon>
        <taxon>Pseudomonadati</taxon>
        <taxon>Planctomycetota</taxon>
        <taxon>Planctomycetia</taxon>
        <taxon>Planctomycetales</taxon>
        <taxon>Planctomycetaceae</taxon>
        <taxon>Rubinisphaera</taxon>
    </lineage>
</organism>
<evidence type="ECO:0000256" key="1">
    <source>
        <dbReference type="ARBA" id="ARBA00004370"/>
    </source>
</evidence>
<sequence length="625" mass="68810">MISILIGCQTESATRFEPSAFKSEVVETTDQRAQTTKSPGVESIRFLPQQQRKETNSVQGQAGANFVAQAGTSTHQISDEPDSSEETEFQLLSDEVFQNVDPLIPFDVPWPDTKDAINQLPADLKIPFVPAEESTVQNFSTVRNPAPEPELAPDPFQYPGPAIPRQNGPAYFDIEMIPPVASSQLQIERTGENLTIIARDAPLSAVVTMIAQQHGLNVILSENLEMGITLSLQDVPLQDALDNILATTGCTWVLQKNIILITKISKDSDVRPYVQGRQMRVIPLNFVSASEVEKVVTGLLSPVGQIFIHETDALDKRRTQERIIVEDLPEYVSRVENYVINIDRPPRQVLIEAHVMQIKLDDECRHGVNLSYISQLAGADISVSSGGFANPMASPAFLLNISGGKIDNVIEAIQDTTDSKTLASPKVLVLNGQEAKIQIGEQIGYKTTTVTQTSTVENVDFLDVGVVLNVTPIISDDGRILMKVKPEVSTGFVNPSTGLPDKDTTEVDTTVMVQDGHGVVIGGLIKEINSDRQSKIPFIGSLKYIGYGFQRRTKDKERNEIVITLIPRIVPYQGDYRCVDQDQLNRSMTPLLYGPLLEVPRGEPELLNSRNNPAKLRIRQPCQGD</sequence>
<accession>A0A5C5XBW6</accession>
<dbReference type="AlphaFoldDB" id="A0A5C5XBW6"/>